<comment type="caution">
    <text evidence="14">The sequence shown here is derived from an EMBL/GenBank/DDBJ whole genome shotgun (WGS) entry which is preliminary data.</text>
</comment>
<dbReference type="PANTHER" id="PTHR31462:SF5">
    <property type="entry name" value="ENDOSOMAL_LYSOSOMAL PROTON CHANNEL TMEM175"/>
    <property type="match status" value="1"/>
</dbReference>
<reference evidence="14 15" key="1">
    <citation type="submission" date="2018-08" db="EMBL/GenBank/DDBJ databases">
        <title>Genomic Encyclopedia of Archaeal and Bacterial Type Strains, Phase II (KMG-II): from individual species to whole genera.</title>
        <authorList>
            <person name="Goeker M."/>
        </authorList>
    </citation>
    <scope>NUCLEOTIDE SEQUENCE [LARGE SCALE GENOMIC DNA]</scope>
    <source>
        <strain evidence="14 15">DSM 45791</strain>
    </source>
</reference>
<dbReference type="AlphaFoldDB" id="A0A3E0H4J7"/>
<dbReference type="EMBL" id="QUNO01000014">
    <property type="protein sequence ID" value="REH38175.1"/>
    <property type="molecule type" value="Genomic_DNA"/>
</dbReference>
<comment type="subcellular location">
    <subcellularLocation>
        <location evidence="1">Membrane</location>
        <topology evidence="1">Multi-pass membrane protein</topology>
    </subcellularLocation>
</comment>
<protein>
    <submittedName>
        <fullName evidence="14">Putative membrane protein</fullName>
    </submittedName>
</protein>
<sequence>MTEKSPERLVFFTDAVVAIALTLLVLPLTEVVPEVVAAHGDPIEVITGHLSQIGSFLLSFVVIGRQWIAHHRLFELVSGYNTALFLTNMVWLLSVVVMPFATQMVGGFATNEFTSLFYIGTILVNSGCLSVMTLLVRSDPALLREGANFTDRWLFNTIGTTVAVAGAAVLVLIVPSVNYYSLLLLMVPPVVARLVHPDAPKPTQLSE</sequence>
<feature type="transmembrane region" description="Helical" evidence="13">
    <location>
        <begin position="49"/>
        <end position="68"/>
    </location>
</feature>
<accession>A0A3E0H4J7</accession>
<evidence type="ECO:0000256" key="5">
    <source>
        <dbReference type="ARBA" id="ARBA00022692"/>
    </source>
</evidence>
<gene>
    <name evidence="14" type="ORF">BCF44_114200</name>
</gene>
<dbReference type="Pfam" id="PF06736">
    <property type="entry name" value="TMEM175"/>
    <property type="match status" value="1"/>
</dbReference>
<evidence type="ECO:0000256" key="3">
    <source>
        <dbReference type="ARBA" id="ARBA00022448"/>
    </source>
</evidence>
<dbReference type="GO" id="GO:0015252">
    <property type="term" value="F:proton channel activity"/>
    <property type="evidence" value="ECO:0007669"/>
    <property type="project" value="InterPro"/>
</dbReference>
<dbReference type="OrthoDB" id="7626281at2"/>
<keyword evidence="3" id="KW-0813">Transport</keyword>
<proteinExistence type="inferred from homology"/>
<dbReference type="InterPro" id="IPR010617">
    <property type="entry name" value="TMEM175-like"/>
</dbReference>
<dbReference type="RefSeq" id="WP_116179026.1">
    <property type="nucleotide sequence ID" value="NZ_CP144375.1"/>
</dbReference>
<feature type="transmembrane region" description="Helical" evidence="13">
    <location>
        <begin position="153"/>
        <end position="173"/>
    </location>
</feature>
<keyword evidence="8 13" id="KW-1133">Transmembrane helix</keyword>
<evidence type="ECO:0000256" key="8">
    <source>
        <dbReference type="ARBA" id="ARBA00022989"/>
    </source>
</evidence>
<evidence type="ECO:0000256" key="11">
    <source>
        <dbReference type="ARBA" id="ARBA00023303"/>
    </source>
</evidence>
<comment type="similarity">
    <text evidence="2">Belongs to the TMEM175 family.</text>
</comment>
<feature type="transmembrane region" description="Helical" evidence="13">
    <location>
        <begin position="9"/>
        <end position="29"/>
    </location>
</feature>
<dbReference type="GO" id="GO:0005267">
    <property type="term" value="F:potassium channel activity"/>
    <property type="evidence" value="ECO:0007669"/>
    <property type="project" value="UniProtKB-KW"/>
</dbReference>
<keyword evidence="7" id="KW-0630">Potassium</keyword>
<evidence type="ECO:0000256" key="13">
    <source>
        <dbReference type="SAM" id="Phobius"/>
    </source>
</evidence>
<keyword evidence="6" id="KW-0631">Potassium channel</keyword>
<keyword evidence="15" id="KW-1185">Reference proteome</keyword>
<feature type="transmembrane region" description="Helical" evidence="13">
    <location>
        <begin position="80"/>
        <end position="101"/>
    </location>
</feature>
<evidence type="ECO:0000256" key="9">
    <source>
        <dbReference type="ARBA" id="ARBA00023065"/>
    </source>
</evidence>
<keyword evidence="10 13" id="KW-0472">Membrane</keyword>
<dbReference type="Proteomes" id="UP000256269">
    <property type="component" value="Unassembled WGS sequence"/>
</dbReference>
<evidence type="ECO:0000256" key="12">
    <source>
        <dbReference type="ARBA" id="ARBA00034430"/>
    </source>
</evidence>
<organism evidence="14 15">
    <name type="scientific">Kutzneria buriramensis</name>
    <dbReference type="NCBI Taxonomy" id="1045776"/>
    <lineage>
        <taxon>Bacteria</taxon>
        <taxon>Bacillati</taxon>
        <taxon>Actinomycetota</taxon>
        <taxon>Actinomycetes</taxon>
        <taxon>Pseudonocardiales</taxon>
        <taxon>Pseudonocardiaceae</taxon>
        <taxon>Kutzneria</taxon>
    </lineage>
</organism>
<evidence type="ECO:0000256" key="6">
    <source>
        <dbReference type="ARBA" id="ARBA00022826"/>
    </source>
</evidence>
<evidence type="ECO:0000313" key="14">
    <source>
        <dbReference type="EMBL" id="REH38175.1"/>
    </source>
</evidence>
<evidence type="ECO:0000256" key="2">
    <source>
        <dbReference type="ARBA" id="ARBA00006920"/>
    </source>
</evidence>
<keyword evidence="4" id="KW-0633">Potassium transport</keyword>
<comment type="catalytic activity">
    <reaction evidence="12">
        <text>K(+)(in) = K(+)(out)</text>
        <dbReference type="Rhea" id="RHEA:29463"/>
        <dbReference type="ChEBI" id="CHEBI:29103"/>
    </reaction>
</comment>
<keyword evidence="5 13" id="KW-0812">Transmembrane</keyword>
<feature type="transmembrane region" description="Helical" evidence="13">
    <location>
        <begin position="113"/>
        <end position="132"/>
    </location>
</feature>
<keyword evidence="9" id="KW-0406">Ion transport</keyword>
<keyword evidence="11" id="KW-0407">Ion channel</keyword>
<evidence type="ECO:0000256" key="4">
    <source>
        <dbReference type="ARBA" id="ARBA00022538"/>
    </source>
</evidence>
<name>A0A3E0H4J7_9PSEU</name>
<dbReference type="GO" id="GO:0016020">
    <property type="term" value="C:membrane"/>
    <property type="evidence" value="ECO:0007669"/>
    <property type="project" value="UniProtKB-SubCell"/>
</dbReference>
<evidence type="ECO:0000313" key="15">
    <source>
        <dbReference type="Proteomes" id="UP000256269"/>
    </source>
</evidence>
<evidence type="ECO:0000256" key="1">
    <source>
        <dbReference type="ARBA" id="ARBA00004141"/>
    </source>
</evidence>
<dbReference type="PANTHER" id="PTHR31462">
    <property type="entry name" value="ENDOSOMAL/LYSOSOMAL POTASSIUM CHANNEL TMEM175"/>
    <property type="match status" value="1"/>
</dbReference>
<evidence type="ECO:0000256" key="10">
    <source>
        <dbReference type="ARBA" id="ARBA00023136"/>
    </source>
</evidence>
<evidence type="ECO:0000256" key="7">
    <source>
        <dbReference type="ARBA" id="ARBA00022958"/>
    </source>
</evidence>